<protein>
    <recommendedName>
        <fullName evidence="6">TMEM205-like domain-containing protein</fullName>
    </recommendedName>
</protein>
<sequence>MAALATAALFTWFGMVIAISFVEAPLKFRAPGVTRALGLGIGRLVFRALNVAEIVLAAIAVIALGTGRDTGAAWIPVAVAVVCLLVQVAAIRPRLDRRAARIIAGEEVEPSRAHLGYVALEGVKVIALVVAGALAAA</sequence>
<name>A0A931GRY7_9ACTN</name>
<dbReference type="RefSeq" id="WP_307829320.1">
    <property type="nucleotide sequence ID" value="NZ_BAABES010000015.1"/>
</dbReference>
<feature type="transmembrane region" description="Helical" evidence="5">
    <location>
        <begin position="71"/>
        <end position="91"/>
    </location>
</feature>
<feature type="domain" description="TMEM205-like" evidence="6">
    <location>
        <begin position="9"/>
        <end position="97"/>
    </location>
</feature>
<dbReference type="AlphaFoldDB" id="A0A931GRY7"/>
<feature type="transmembrane region" description="Helical" evidence="5">
    <location>
        <begin position="6"/>
        <end position="24"/>
    </location>
</feature>
<accession>A0A931GRY7</accession>
<evidence type="ECO:0000313" key="8">
    <source>
        <dbReference type="Proteomes" id="UP000614047"/>
    </source>
</evidence>
<gene>
    <name evidence="7" type="ORF">IW256_007494</name>
</gene>
<evidence type="ECO:0000256" key="3">
    <source>
        <dbReference type="ARBA" id="ARBA00022989"/>
    </source>
</evidence>
<keyword evidence="2 5" id="KW-0812">Transmembrane</keyword>
<keyword evidence="4 5" id="KW-0472">Membrane</keyword>
<dbReference type="Pfam" id="PF13664">
    <property type="entry name" value="DUF4149"/>
    <property type="match status" value="1"/>
</dbReference>
<organism evidence="7 8">
    <name type="scientific">Actinomadura viridis</name>
    <dbReference type="NCBI Taxonomy" id="58110"/>
    <lineage>
        <taxon>Bacteria</taxon>
        <taxon>Bacillati</taxon>
        <taxon>Actinomycetota</taxon>
        <taxon>Actinomycetes</taxon>
        <taxon>Streptosporangiales</taxon>
        <taxon>Thermomonosporaceae</taxon>
        <taxon>Actinomadura</taxon>
    </lineage>
</organism>
<evidence type="ECO:0000259" key="6">
    <source>
        <dbReference type="Pfam" id="PF13664"/>
    </source>
</evidence>
<comment type="caution">
    <text evidence="7">The sequence shown here is derived from an EMBL/GenBank/DDBJ whole genome shotgun (WGS) entry which is preliminary data.</text>
</comment>
<evidence type="ECO:0000256" key="5">
    <source>
        <dbReference type="SAM" id="Phobius"/>
    </source>
</evidence>
<evidence type="ECO:0000256" key="1">
    <source>
        <dbReference type="ARBA" id="ARBA00004370"/>
    </source>
</evidence>
<evidence type="ECO:0000313" key="7">
    <source>
        <dbReference type="EMBL" id="MBG6093381.1"/>
    </source>
</evidence>
<proteinExistence type="predicted"/>
<evidence type="ECO:0000256" key="2">
    <source>
        <dbReference type="ARBA" id="ARBA00022692"/>
    </source>
</evidence>
<comment type="subcellular location">
    <subcellularLocation>
        <location evidence="1">Membrane</location>
    </subcellularLocation>
</comment>
<keyword evidence="8" id="KW-1185">Reference proteome</keyword>
<dbReference type="EMBL" id="JADOUA010000001">
    <property type="protein sequence ID" value="MBG6093381.1"/>
    <property type="molecule type" value="Genomic_DNA"/>
</dbReference>
<reference evidence="7" key="1">
    <citation type="submission" date="2020-11" db="EMBL/GenBank/DDBJ databases">
        <title>Sequencing the genomes of 1000 actinobacteria strains.</title>
        <authorList>
            <person name="Klenk H.-P."/>
        </authorList>
    </citation>
    <scope>NUCLEOTIDE SEQUENCE</scope>
    <source>
        <strain evidence="7">DSM 43175</strain>
    </source>
</reference>
<dbReference type="Proteomes" id="UP000614047">
    <property type="component" value="Unassembled WGS sequence"/>
</dbReference>
<keyword evidence="3 5" id="KW-1133">Transmembrane helix</keyword>
<feature type="transmembrane region" description="Helical" evidence="5">
    <location>
        <begin position="44"/>
        <end position="65"/>
    </location>
</feature>
<dbReference type="GO" id="GO:0016020">
    <property type="term" value="C:membrane"/>
    <property type="evidence" value="ECO:0007669"/>
    <property type="project" value="UniProtKB-SubCell"/>
</dbReference>
<dbReference type="InterPro" id="IPR025423">
    <property type="entry name" value="TMEM205-like"/>
</dbReference>
<evidence type="ECO:0000256" key="4">
    <source>
        <dbReference type="ARBA" id="ARBA00023136"/>
    </source>
</evidence>